<evidence type="ECO:0000313" key="6">
    <source>
        <dbReference type="EMBL" id="CAD7664175.1"/>
    </source>
</evidence>
<dbReference type="GO" id="GO:0000981">
    <property type="term" value="F:DNA-binding transcription factor activity, RNA polymerase II-specific"/>
    <property type="evidence" value="ECO:0007669"/>
    <property type="project" value="TreeGrafter"/>
</dbReference>
<keyword evidence="7" id="KW-1185">Reference proteome</keyword>
<organism evidence="6">
    <name type="scientific">Oppiella nova</name>
    <dbReference type="NCBI Taxonomy" id="334625"/>
    <lineage>
        <taxon>Eukaryota</taxon>
        <taxon>Metazoa</taxon>
        <taxon>Ecdysozoa</taxon>
        <taxon>Arthropoda</taxon>
        <taxon>Chelicerata</taxon>
        <taxon>Arachnida</taxon>
        <taxon>Acari</taxon>
        <taxon>Acariformes</taxon>
        <taxon>Sarcoptiformes</taxon>
        <taxon>Oribatida</taxon>
        <taxon>Brachypylina</taxon>
        <taxon>Oppioidea</taxon>
        <taxon>Oppiidae</taxon>
        <taxon>Oppiella</taxon>
    </lineage>
</organism>
<evidence type="ECO:0000256" key="2">
    <source>
        <dbReference type="ARBA" id="ARBA00022771"/>
    </source>
</evidence>
<keyword evidence="3" id="KW-0862">Zinc</keyword>
<dbReference type="PANTHER" id="PTHR23235">
    <property type="entry name" value="KRUEPPEL-LIKE TRANSCRIPTION FACTOR"/>
    <property type="match status" value="1"/>
</dbReference>
<dbReference type="SMART" id="SM00355">
    <property type="entry name" value="ZnF_C2H2"/>
    <property type="match status" value="3"/>
</dbReference>
<dbReference type="EMBL" id="OC951497">
    <property type="protein sequence ID" value="CAD7664175.1"/>
    <property type="molecule type" value="Genomic_DNA"/>
</dbReference>
<evidence type="ECO:0000256" key="1">
    <source>
        <dbReference type="ARBA" id="ARBA00022723"/>
    </source>
</evidence>
<dbReference type="SUPFAM" id="SSF57667">
    <property type="entry name" value="beta-beta-alpha zinc fingers"/>
    <property type="match status" value="2"/>
</dbReference>
<feature type="non-terminal residue" evidence="6">
    <location>
        <position position="133"/>
    </location>
</feature>
<dbReference type="GO" id="GO:0000978">
    <property type="term" value="F:RNA polymerase II cis-regulatory region sequence-specific DNA binding"/>
    <property type="evidence" value="ECO:0007669"/>
    <property type="project" value="TreeGrafter"/>
</dbReference>
<gene>
    <name evidence="6" type="ORF">ONB1V03_LOCUS20733</name>
</gene>
<dbReference type="PROSITE" id="PS50157">
    <property type="entry name" value="ZINC_FINGER_C2H2_2"/>
    <property type="match status" value="3"/>
</dbReference>
<dbReference type="Gene3D" id="3.30.160.60">
    <property type="entry name" value="Classic Zinc Finger"/>
    <property type="match status" value="2"/>
</dbReference>
<dbReference type="PROSITE" id="PS00028">
    <property type="entry name" value="ZINC_FINGER_C2H2_1"/>
    <property type="match status" value="2"/>
</dbReference>
<dbReference type="Pfam" id="PF00096">
    <property type="entry name" value="zf-C2H2"/>
    <property type="match status" value="3"/>
</dbReference>
<dbReference type="InterPro" id="IPR013087">
    <property type="entry name" value="Znf_C2H2_type"/>
</dbReference>
<dbReference type="PANTHER" id="PTHR23235:SF120">
    <property type="entry name" value="KRUPPEL-LIKE FACTOR 15"/>
    <property type="match status" value="1"/>
</dbReference>
<dbReference type="OrthoDB" id="3437960at2759"/>
<name>A0A7R9MPR3_9ACAR</name>
<protein>
    <recommendedName>
        <fullName evidence="5">C2H2-type domain-containing protein</fullName>
    </recommendedName>
</protein>
<feature type="domain" description="C2H2-type" evidence="5">
    <location>
        <begin position="83"/>
        <end position="107"/>
    </location>
</feature>
<dbReference type="InterPro" id="IPR036236">
    <property type="entry name" value="Znf_C2H2_sf"/>
</dbReference>
<dbReference type="GO" id="GO:0008270">
    <property type="term" value="F:zinc ion binding"/>
    <property type="evidence" value="ECO:0007669"/>
    <property type="project" value="UniProtKB-KW"/>
</dbReference>
<feature type="domain" description="C2H2-type" evidence="5">
    <location>
        <begin position="54"/>
        <end position="78"/>
    </location>
</feature>
<keyword evidence="2 4" id="KW-0863">Zinc-finger</keyword>
<dbReference type="Proteomes" id="UP000728032">
    <property type="component" value="Unassembled WGS sequence"/>
</dbReference>
<dbReference type="EMBL" id="CAJPVJ010036672">
    <property type="protein sequence ID" value="CAG2181312.1"/>
    <property type="molecule type" value="Genomic_DNA"/>
</dbReference>
<reference evidence="6" key="1">
    <citation type="submission" date="2020-11" db="EMBL/GenBank/DDBJ databases">
        <authorList>
            <person name="Tran Van P."/>
        </authorList>
    </citation>
    <scope>NUCLEOTIDE SEQUENCE</scope>
</reference>
<sequence>MQCFLTQNDSVLCEAIDAQNAVIFAMKWNCIDFMPKTRVQMMANTLDESTSKAFVCHFGDCGKSYAKSHELAKHMKSHINTVFVCDVDDCDEEFDSKQRLLRHKRSHLEFECYDCDQRFAEMSDLYRHRSTAH</sequence>
<accession>A0A7R9MPR3</accession>
<proteinExistence type="predicted"/>
<evidence type="ECO:0000256" key="4">
    <source>
        <dbReference type="PROSITE-ProRule" id="PRU00042"/>
    </source>
</evidence>
<keyword evidence="1" id="KW-0479">Metal-binding</keyword>
<dbReference type="AlphaFoldDB" id="A0A7R9MPR3"/>
<evidence type="ECO:0000256" key="3">
    <source>
        <dbReference type="ARBA" id="ARBA00022833"/>
    </source>
</evidence>
<evidence type="ECO:0000259" key="5">
    <source>
        <dbReference type="PROSITE" id="PS50157"/>
    </source>
</evidence>
<feature type="domain" description="C2H2-type" evidence="5">
    <location>
        <begin position="110"/>
        <end position="133"/>
    </location>
</feature>
<evidence type="ECO:0000313" key="7">
    <source>
        <dbReference type="Proteomes" id="UP000728032"/>
    </source>
</evidence>